<evidence type="ECO:0000256" key="6">
    <source>
        <dbReference type="ARBA" id="ARBA00022777"/>
    </source>
</evidence>
<dbReference type="Gene3D" id="1.20.5.1930">
    <property type="match status" value="1"/>
</dbReference>
<dbReference type="GO" id="GO:0046983">
    <property type="term" value="F:protein dimerization activity"/>
    <property type="evidence" value="ECO:0007669"/>
    <property type="project" value="InterPro"/>
</dbReference>
<evidence type="ECO:0000256" key="2">
    <source>
        <dbReference type="ARBA" id="ARBA00012438"/>
    </source>
</evidence>
<dbReference type="InterPro" id="IPR011712">
    <property type="entry name" value="Sig_transdc_His_kin_sub3_dim/P"/>
</dbReference>
<dbReference type="EMBL" id="VMSJ01000004">
    <property type="protein sequence ID" value="TVT27435.1"/>
    <property type="molecule type" value="Genomic_DNA"/>
</dbReference>
<feature type="transmembrane region" description="Helical" evidence="9">
    <location>
        <begin position="47"/>
        <end position="69"/>
    </location>
</feature>
<evidence type="ECO:0000313" key="12">
    <source>
        <dbReference type="Proteomes" id="UP000315103"/>
    </source>
</evidence>
<protein>
    <recommendedName>
        <fullName evidence="2">histidine kinase</fullName>
        <ecNumber evidence="2">2.7.13.3</ecNumber>
    </recommendedName>
</protein>
<gene>
    <name evidence="11" type="ORF">FO441_09605</name>
</gene>
<dbReference type="CDD" id="cd16917">
    <property type="entry name" value="HATPase_UhpB-NarQ-NarX-like"/>
    <property type="match status" value="1"/>
</dbReference>
<dbReference type="Pfam" id="PF07730">
    <property type="entry name" value="HisKA_3"/>
    <property type="match status" value="1"/>
</dbReference>
<dbReference type="Proteomes" id="UP000315103">
    <property type="component" value="Unassembled WGS sequence"/>
</dbReference>
<keyword evidence="9" id="KW-0812">Transmembrane</keyword>
<keyword evidence="12" id="KW-1185">Reference proteome</keyword>
<evidence type="ECO:0000256" key="7">
    <source>
        <dbReference type="ARBA" id="ARBA00022840"/>
    </source>
</evidence>
<dbReference type="InterPro" id="IPR050482">
    <property type="entry name" value="Sensor_HK_TwoCompSys"/>
</dbReference>
<keyword evidence="7" id="KW-0067">ATP-binding</keyword>
<feature type="transmembrane region" description="Helical" evidence="9">
    <location>
        <begin position="81"/>
        <end position="109"/>
    </location>
</feature>
<dbReference type="GO" id="GO:0016020">
    <property type="term" value="C:membrane"/>
    <property type="evidence" value="ECO:0007669"/>
    <property type="project" value="InterPro"/>
</dbReference>
<sequence>MINVMEKMVLYFILTAYYFITIDEPSLVIALLAFILFFIVDVFEYRYSVLAVSAVYLVFIFASTEWIFYMPLFTLVVAVRYGSIAFATLVLLFIEAEVILLMIALFVLYMSYLRARLDSYERENRKIRDQLTSDNLLLRRQHNELLKNHEKDVHMAGLNERNRIAREMHDALGHSLSTSILLIESLQYIKDEEKIKESLQLLQERLKDGMDDIRTSIHQLYETSIDLEARISDYIKEMDRYHIRLRYDVTSALDHEMKMDILSIVKESLTNIRKHSDAENVRIAIREQKDVIIISIKDDGSERPAVKKGMGLLAMQEVVGKYNGIFNTFHEGGFTIHITLYKEGERDEHNHSG</sequence>
<dbReference type="GO" id="GO:0000155">
    <property type="term" value="F:phosphorelay sensor kinase activity"/>
    <property type="evidence" value="ECO:0007669"/>
    <property type="project" value="InterPro"/>
</dbReference>
<keyword evidence="3" id="KW-0597">Phosphoprotein</keyword>
<feature type="domain" description="Signal transduction histidine kinase subgroup 3 dimerisation and phosphoacceptor" evidence="10">
    <location>
        <begin position="160"/>
        <end position="222"/>
    </location>
</feature>
<keyword evidence="9" id="KW-1133">Transmembrane helix</keyword>
<dbReference type="SUPFAM" id="SSF55874">
    <property type="entry name" value="ATPase domain of HSP90 chaperone/DNA topoisomerase II/histidine kinase"/>
    <property type="match status" value="1"/>
</dbReference>
<evidence type="ECO:0000256" key="9">
    <source>
        <dbReference type="SAM" id="Phobius"/>
    </source>
</evidence>
<comment type="caution">
    <text evidence="11">The sequence shown here is derived from an EMBL/GenBank/DDBJ whole genome shotgun (WGS) entry which is preliminary data.</text>
</comment>
<dbReference type="PANTHER" id="PTHR24421:SF10">
    <property type="entry name" value="NITRATE_NITRITE SENSOR PROTEIN NARQ"/>
    <property type="match status" value="1"/>
</dbReference>
<dbReference type="GO" id="GO:0005524">
    <property type="term" value="F:ATP binding"/>
    <property type="evidence" value="ECO:0007669"/>
    <property type="project" value="UniProtKB-KW"/>
</dbReference>
<evidence type="ECO:0000259" key="10">
    <source>
        <dbReference type="Pfam" id="PF07730"/>
    </source>
</evidence>
<keyword evidence="9" id="KW-0472">Membrane</keyword>
<evidence type="ECO:0000256" key="4">
    <source>
        <dbReference type="ARBA" id="ARBA00022679"/>
    </source>
</evidence>
<feature type="transmembrane region" description="Helical" evidence="9">
    <location>
        <begin position="16"/>
        <end position="40"/>
    </location>
</feature>
<dbReference type="OrthoDB" id="199946at2"/>
<dbReference type="Gene3D" id="3.30.565.10">
    <property type="entry name" value="Histidine kinase-like ATPase, C-terminal domain"/>
    <property type="match status" value="1"/>
</dbReference>
<reference evidence="11 12" key="1">
    <citation type="submission" date="2019-07" db="EMBL/GenBank/DDBJ databases">
        <title>Salinicoccus cyprini sp. nov., isolated from gastro-intestinal tract of mirror carp, Cyprinus carpio var. specularis, collected from Gobind Sagar Reservoir, Himachal Pradesh, India.</title>
        <authorList>
            <person name="Talwar C."/>
            <person name="Singh A.K."/>
            <person name="Lal R."/>
            <person name="Negi R.K."/>
        </authorList>
    </citation>
    <scope>NUCLEOTIDE SEQUENCE [LARGE SCALE GENOMIC DNA]</scope>
    <source>
        <strain evidence="11 12">CT19</strain>
    </source>
</reference>
<keyword evidence="4" id="KW-0808">Transferase</keyword>
<dbReference type="InterPro" id="IPR036890">
    <property type="entry name" value="HATPase_C_sf"/>
</dbReference>
<evidence type="ECO:0000256" key="5">
    <source>
        <dbReference type="ARBA" id="ARBA00022741"/>
    </source>
</evidence>
<evidence type="ECO:0000313" key="11">
    <source>
        <dbReference type="EMBL" id="TVT27435.1"/>
    </source>
</evidence>
<comment type="catalytic activity">
    <reaction evidence="1">
        <text>ATP + protein L-histidine = ADP + protein N-phospho-L-histidine.</text>
        <dbReference type="EC" id="2.7.13.3"/>
    </reaction>
</comment>
<dbReference type="EC" id="2.7.13.3" evidence="2"/>
<dbReference type="PANTHER" id="PTHR24421">
    <property type="entry name" value="NITRATE/NITRITE SENSOR PROTEIN NARX-RELATED"/>
    <property type="match status" value="1"/>
</dbReference>
<keyword evidence="5" id="KW-0547">Nucleotide-binding</keyword>
<evidence type="ECO:0000256" key="1">
    <source>
        <dbReference type="ARBA" id="ARBA00000085"/>
    </source>
</evidence>
<dbReference type="AlphaFoldDB" id="A0A558AT46"/>
<evidence type="ECO:0000256" key="8">
    <source>
        <dbReference type="ARBA" id="ARBA00023012"/>
    </source>
</evidence>
<evidence type="ECO:0000256" key="3">
    <source>
        <dbReference type="ARBA" id="ARBA00022553"/>
    </source>
</evidence>
<organism evidence="11 12">
    <name type="scientific">Salinicoccus cyprini</name>
    <dbReference type="NCBI Taxonomy" id="2493691"/>
    <lineage>
        <taxon>Bacteria</taxon>
        <taxon>Bacillati</taxon>
        <taxon>Bacillota</taxon>
        <taxon>Bacilli</taxon>
        <taxon>Bacillales</taxon>
        <taxon>Staphylococcaceae</taxon>
        <taxon>Salinicoccus</taxon>
    </lineage>
</organism>
<name>A0A558AT46_9STAP</name>
<keyword evidence="8" id="KW-0902">Two-component regulatory system</keyword>
<proteinExistence type="predicted"/>
<accession>A0A558AT46</accession>
<keyword evidence="6" id="KW-0418">Kinase</keyword>